<accession>A0A1B2H8N6</accession>
<comment type="subcellular location">
    <subcellularLocation>
        <location evidence="1 6">Cytoplasm</location>
    </subcellularLocation>
</comment>
<dbReference type="GO" id="GO:0005829">
    <property type="term" value="C:cytosol"/>
    <property type="evidence" value="ECO:0007669"/>
    <property type="project" value="GOC"/>
</dbReference>
<dbReference type="Gene3D" id="1.10.132.20">
    <property type="entry name" value="Ribosome-recycling factor"/>
    <property type="match status" value="1"/>
</dbReference>
<feature type="domain" description="Ribosome recycling factor" evidence="7">
    <location>
        <begin position="20"/>
        <end position="183"/>
    </location>
</feature>
<dbReference type="InterPro" id="IPR036191">
    <property type="entry name" value="RRF_sf"/>
</dbReference>
<dbReference type="FunFam" id="1.10.132.20:FF:000001">
    <property type="entry name" value="Ribosome-recycling factor"/>
    <property type="match status" value="1"/>
</dbReference>
<dbReference type="GO" id="GO:0002184">
    <property type="term" value="P:cytoplasmic translational termination"/>
    <property type="evidence" value="ECO:0007669"/>
    <property type="project" value="TreeGrafter"/>
</dbReference>
<evidence type="ECO:0000256" key="5">
    <source>
        <dbReference type="ARBA" id="ARBA00025050"/>
    </source>
</evidence>
<dbReference type="Pfam" id="PF01765">
    <property type="entry name" value="RRF"/>
    <property type="match status" value="1"/>
</dbReference>
<dbReference type="PATRIC" id="fig|118101.4.peg.234"/>
<dbReference type="PANTHER" id="PTHR20982:SF3">
    <property type="entry name" value="MITOCHONDRIAL RIBOSOME RECYCLING FACTOR PSEUDO 1"/>
    <property type="match status" value="1"/>
</dbReference>
<dbReference type="PANTHER" id="PTHR20982">
    <property type="entry name" value="RIBOSOME RECYCLING FACTOR"/>
    <property type="match status" value="1"/>
</dbReference>
<dbReference type="HAMAP" id="MF_00040">
    <property type="entry name" value="RRF"/>
    <property type="match status" value="1"/>
</dbReference>
<dbReference type="SUPFAM" id="SSF55194">
    <property type="entry name" value="Ribosome recycling factor, RRF"/>
    <property type="match status" value="1"/>
</dbReference>
<dbReference type="AlphaFoldDB" id="A0A1B2H8N6"/>
<evidence type="ECO:0000313" key="9">
    <source>
        <dbReference type="Proteomes" id="UP000093070"/>
    </source>
</evidence>
<proteinExistence type="inferred from homology"/>
<protein>
    <recommendedName>
        <fullName evidence="6">Ribosome-recycling factor</fullName>
        <shortName evidence="6">RRF</shortName>
    </recommendedName>
    <alternativeName>
        <fullName evidence="6">Ribosome-releasing factor</fullName>
    </alternativeName>
</protein>
<dbReference type="GO" id="GO:0043023">
    <property type="term" value="F:ribosomal large subunit binding"/>
    <property type="evidence" value="ECO:0007669"/>
    <property type="project" value="TreeGrafter"/>
</dbReference>
<dbReference type="FunFam" id="3.30.1360.40:FF:000001">
    <property type="entry name" value="Ribosome-recycling factor"/>
    <property type="match status" value="1"/>
</dbReference>
<dbReference type="InterPro" id="IPR023584">
    <property type="entry name" value="Ribosome_recyc_fac_dom"/>
</dbReference>
<dbReference type="OrthoDB" id="9804006at2"/>
<keyword evidence="4 6" id="KW-0648">Protein biosynthesis</keyword>
<dbReference type="RefSeq" id="WP_075433276.1">
    <property type="nucleotide sequence ID" value="NZ_CP013259.1"/>
</dbReference>
<dbReference type="InterPro" id="IPR002661">
    <property type="entry name" value="Ribosome_recyc_fac"/>
</dbReference>
<comment type="similarity">
    <text evidence="2 6">Belongs to the RRF family.</text>
</comment>
<dbReference type="NCBIfam" id="TIGR00496">
    <property type="entry name" value="frr"/>
    <property type="match status" value="1"/>
</dbReference>
<evidence type="ECO:0000256" key="4">
    <source>
        <dbReference type="ARBA" id="ARBA00022917"/>
    </source>
</evidence>
<name>A0A1B2H8N6_BUCDN</name>
<comment type="function">
    <text evidence="5 6">Responsible for the release of ribosomes from messenger RNA at the termination of protein biosynthesis. May increase the efficiency of translation by recycling ribosomes from one round of translation to another.</text>
</comment>
<sequence length="185" mass="21337">MINEINMNSNEKMKLCVQTLQNNINNIRIGRASPSLLNNIYVEYFGSKSSLRQVCNIIVEDANTIRLNVFDSSVTSLIKKSILQANLDLNPMLTGKDIIIKVPALTEERRKNLIKVMRKDSENSRICIRNIRRDANDKIKKLIKDKVIGKDQEHIAQIKIQEITNKYIKKIELILAKKEAELMKF</sequence>
<evidence type="ECO:0000256" key="2">
    <source>
        <dbReference type="ARBA" id="ARBA00005912"/>
    </source>
</evidence>
<evidence type="ECO:0000259" key="7">
    <source>
        <dbReference type="Pfam" id="PF01765"/>
    </source>
</evidence>
<dbReference type="STRING" id="118101.ATN01_01170"/>
<reference evidence="8 9" key="1">
    <citation type="submission" date="2015-11" db="EMBL/GenBank/DDBJ databases">
        <title>The complete genome of Buchnera aphidicola from Diuraphis noxia biotype SAM.</title>
        <authorList>
            <person name="Burger N.F.V."/>
            <person name="Oberholster A.-M."/>
        </authorList>
    </citation>
    <scope>NUCLEOTIDE SEQUENCE [LARGE SCALE GENOMIC DNA]</scope>
    <source>
        <strain evidence="8">SAM</strain>
    </source>
</reference>
<gene>
    <name evidence="6 8" type="primary">frr</name>
    <name evidence="8" type="ORF">ATN01_01170</name>
</gene>
<dbReference type="EMBL" id="CP013259">
    <property type="protein sequence ID" value="ANZ22456.1"/>
    <property type="molecule type" value="Genomic_DNA"/>
</dbReference>
<keyword evidence="3 6" id="KW-0963">Cytoplasm</keyword>
<organism evidence="8 9">
    <name type="scientific">Buchnera aphidicola subsp. Diuraphis noxia</name>
    <dbReference type="NCBI Taxonomy" id="118101"/>
    <lineage>
        <taxon>Bacteria</taxon>
        <taxon>Pseudomonadati</taxon>
        <taxon>Pseudomonadota</taxon>
        <taxon>Gammaproteobacteria</taxon>
        <taxon>Enterobacterales</taxon>
        <taxon>Erwiniaceae</taxon>
        <taxon>Buchnera</taxon>
    </lineage>
</organism>
<evidence type="ECO:0000313" key="8">
    <source>
        <dbReference type="EMBL" id="ANZ22456.1"/>
    </source>
</evidence>
<evidence type="ECO:0000256" key="6">
    <source>
        <dbReference type="HAMAP-Rule" id="MF_00040"/>
    </source>
</evidence>
<dbReference type="Proteomes" id="UP000093070">
    <property type="component" value="Chromosome"/>
</dbReference>
<dbReference type="Gene3D" id="3.30.1360.40">
    <property type="match status" value="1"/>
</dbReference>
<evidence type="ECO:0000256" key="3">
    <source>
        <dbReference type="ARBA" id="ARBA00022490"/>
    </source>
</evidence>
<evidence type="ECO:0000256" key="1">
    <source>
        <dbReference type="ARBA" id="ARBA00004496"/>
    </source>
</evidence>